<evidence type="ECO:0000256" key="1">
    <source>
        <dbReference type="SAM" id="SignalP"/>
    </source>
</evidence>
<organism evidence="2">
    <name type="scientific">Brachypodium distachyon</name>
    <name type="common">Purple false brome</name>
    <name type="synonym">Trachynia distachya</name>
    <dbReference type="NCBI Taxonomy" id="15368"/>
    <lineage>
        <taxon>Eukaryota</taxon>
        <taxon>Viridiplantae</taxon>
        <taxon>Streptophyta</taxon>
        <taxon>Embryophyta</taxon>
        <taxon>Tracheophyta</taxon>
        <taxon>Spermatophyta</taxon>
        <taxon>Magnoliopsida</taxon>
        <taxon>Liliopsida</taxon>
        <taxon>Poales</taxon>
        <taxon>Poaceae</taxon>
        <taxon>BOP clade</taxon>
        <taxon>Pooideae</taxon>
        <taxon>Stipodae</taxon>
        <taxon>Brachypodieae</taxon>
        <taxon>Brachypodium</taxon>
    </lineage>
</organism>
<protein>
    <submittedName>
        <fullName evidence="2 3">Uncharacterized protein</fullName>
    </submittedName>
</protein>
<dbReference type="EMBL" id="CM000881">
    <property type="protein sequence ID" value="PNT70078.1"/>
    <property type="molecule type" value="Genomic_DNA"/>
</dbReference>
<dbReference type="AlphaFoldDB" id="A0A2K2D724"/>
<feature type="chain" id="PRO_5036319207" evidence="1">
    <location>
        <begin position="20"/>
        <end position="34"/>
    </location>
</feature>
<dbReference type="Gramene" id="PNT70078">
    <property type="protein sequence ID" value="PNT70078"/>
    <property type="gene ID" value="BRADI_2g05075v3"/>
</dbReference>
<accession>A0A2K2D724</accession>
<keyword evidence="4" id="KW-1185">Reference proteome</keyword>
<reference evidence="2" key="2">
    <citation type="submission" date="2017-06" db="EMBL/GenBank/DDBJ databases">
        <title>WGS assembly of Brachypodium distachyon.</title>
        <authorList>
            <consortium name="The International Brachypodium Initiative"/>
            <person name="Lucas S."/>
            <person name="Harmon-Smith M."/>
            <person name="Lail K."/>
            <person name="Tice H."/>
            <person name="Grimwood J."/>
            <person name="Bruce D."/>
            <person name="Barry K."/>
            <person name="Shu S."/>
            <person name="Lindquist E."/>
            <person name="Wang M."/>
            <person name="Pitluck S."/>
            <person name="Vogel J.P."/>
            <person name="Garvin D.F."/>
            <person name="Mockler T.C."/>
            <person name="Schmutz J."/>
            <person name="Rokhsar D."/>
            <person name="Bevan M.W."/>
        </authorList>
    </citation>
    <scope>NUCLEOTIDE SEQUENCE</scope>
    <source>
        <strain evidence="2">Bd21</strain>
    </source>
</reference>
<dbReference type="EnsemblPlants" id="PNT70078">
    <property type="protein sequence ID" value="PNT70078"/>
    <property type="gene ID" value="BRADI_2g05075v3"/>
</dbReference>
<keyword evidence="1" id="KW-0732">Signal</keyword>
<proteinExistence type="predicted"/>
<dbReference type="InParanoid" id="A0A2K2D724"/>
<evidence type="ECO:0000313" key="3">
    <source>
        <dbReference type="EnsemblPlants" id="PNT70078"/>
    </source>
</evidence>
<evidence type="ECO:0000313" key="2">
    <source>
        <dbReference type="EMBL" id="PNT70078.1"/>
    </source>
</evidence>
<feature type="signal peptide" evidence="1">
    <location>
        <begin position="1"/>
        <end position="19"/>
    </location>
</feature>
<sequence>MHAAAVAILLWSVRPSIEAQSGNTEKPTTQNAQE</sequence>
<dbReference type="Proteomes" id="UP000008810">
    <property type="component" value="Chromosome 2"/>
</dbReference>
<evidence type="ECO:0000313" key="4">
    <source>
        <dbReference type="Proteomes" id="UP000008810"/>
    </source>
</evidence>
<gene>
    <name evidence="2" type="ORF">BRADI_2g05075v3</name>
</gene>
<name>A0A2K2D724_BRADI</name>
<reference evidence="2 3" key="1">
    <citation type="journal article" date="2010" name="Nature">
        <title>Genome sequencing and analysis of the model grass Brachypodium distachyon.</title>
        <authorList>
            <consortium name="International Brachypodium Initiative"/>
        </authorList>
    </citation>
    <scope>NUCLEOTIDE SEQUENCE [LARGE SCALE GENOMIC DNA]</scope>
    <source>
        <strain evidence="2 3">Bd21</strain>
    </source>
</reference>
<reference evidence="3" key="3">
    <citation type="submission" date="2018-08" db="UniProtKB">
        <authorList>
            <consortium name="EnsemblPlants"/>
        </authorList>
    </citation>
    <scope>IDENTIFICATION</scope>
    <source>
        <strain evidence="3">cv. Bd21</strain>
    </source>
</reference>